<dbReference type="SMART" id="SM00903">
    <property type="entry name" value="Flavin_Reduct"/>
    <property type="match status" value="1"/>
</dbReference>
<dbReference type="EMBL" id="CP102514">
    <property type="protein sequence ID" value="UUY50998.1"/>
    <property type="molecule type" value="Genomic_DNA"/>
</dbReference>
<accession>A0ABY5Q4T6</accession>
<evidence type="ECO:0000259" key="3">
    <source>
        <dbReference type="SMART" id="SM00903"/>
    </source>
</evidence>
<proteinExistence type="predicted"/>
<evidence type="ECO:0000313" key="4">
    <source>
        <dbReference type="EMBL" id="UUY50998.1"/>
    </source>
</evidence>
<dbReference type="InterPro" id="IPR050268">
    <property type="entry name" value="NADH-dep_flavin_reductase"/>
</dbReference>
<dbReference type="PANTHER" id="PTHR30466">
    <property type="entry name" value="FLAVIN REDUCTASE"/>
    <property type="match status" value="1"/>
</dbReference>
<name>A0ABY5Q4T6_9ACTN</name>
<dbReference type="RefSeq" id="WP_183064051.1">
    <property type="nucleotide sequence ID" value="NZ_CP102514.1"/>
</dbReference>
<dbReference type="SUPFAM" id="SSF50475">
    <property type="entry name" value="FMN-binding split barrel"/>
    <property type="match status" value="1"/>
</dbReference>
<evidence type="ECO:0000256" key="1">
    <source>
        <dbReference type="ARBA" id="ARBA00023002"/>
    </source>
</evidence>
<gene>
    <name evidence="4" type="ORF">NRK68_29485</name>
</gene>
<protein>
    <submittedName>
        <fullName evidence="4">Flavin reductase family protein</fullName>
    </submittedName>
</protein>
<dbReference type="InterPro" id="IPR002563">
    <property type="entry name" value="Flavin_Rdtase-like_dom"/>
</dbReference>
<organism evidence="4 5">
    <name type="scientific">Streptomyces yangpuensis</name>
    <dbReference type="NCBI Taxonomy" id="1648182"/>
    <lineage>
        <taxon>Bacteria</taxon>
        <taxon>Bacillati</taxon>
        <taxon>Actinomycetota</taxon>
        <taxon>Actinomycetes</taxon>
        <taxon>Kitasatosporales</taxon>
        <taxon>Streptomycetaceae</taxon>
        <taxon>Streptomyces</taxon>
    </lineage>
</organism>
<dbReference type="PANTHER" id="PTHR30466:SF1">
    <property type="entry name" value="FMN REDUCTASE (NADH) RUTF"/>
    <property type="match status" value="1"/>
</dbReference>
<feature type="domain" description="Flavin reductase like" evidence="3">
    <location>
        <begin position="35"/>
        <end position="179"/>
    </location>
</feature>
<keyword evidence="1" id="KW-0560">Oxidoreductase</keyword>
<feature type="compositionally biased region" description="Basic and acidic residues" evidence="2">
    <location>
        <begin position="1"/>
        <end position="21"/>
    </location>
</feature>
<dbReference type="Gene3D" id="2.30.110.10">
    <property type="entry name" value="Electron Transport, Fmn-binding Protein, Chain A"/>
    <property type="match status" value="1"/>
</dbReference>
<sequence length="183" mass="19683">MDLRRQEKQQERQREMQRERGTGGAVSGSVFTEAMSRLVSGVAVVSARRGDGRPSGLLVSSVCSYSAAPPSVLVALARTSRTCREITAGPDAYFGVHLLARSHAALARTFAGSSRDKFADVLWDWDGTVPRLAGVPVYAKCRAGAVLPHGDHVIVVGEVVGCTVAEDDPLVYFRRRLDWSLGG</sequence>
<dbReference type="GeneID" id="95577659"/>
<dbReference type="Proteomes" id="UP001057738">
    <property type="component" value="Chromosome"/>
</dbReference>
<reference evidence="4" key="1">
    <citation type="submission" date="2022-08" db="EMBL/GenBank/DDBJ databases">
        <authorList>
            <person name="Tian L."/>
        </authorList>
    </citation>
    <scope>NUCLEOTIDE SEQUENCE</scope>
    <source>
        <strain evidence="4">CM253</strain>
    </source>
</reference>
<feature type="region of interest" description="Disordered" evidence="2">
    <location>
        <begin position="1"/>
        <end position="26"/>
    </location>
</feature>
<dbReference type="Pfam" id="PF01613">
    <property type="entry name" value="Flavin_Reduct"/>
    <property type="match status" value="1"/>
</dbReference>
<evidence type="ECO:0000313" key="5">
    <source>
        <dbReference type="Proteomes" id="UP001057738"/>
    </source>
</evidence>
<keyword evidence="5" id="KW-1185">Reference proteome</keyword>
<dbReference type="InterPro" id="IPR012349">
    <property type="entry name" value="Split_barrel_FMN-bd"/>
</dbReference>
<evidence type="ECO:0000256" key="2">
    <source>
        <dbReference type="SAM" id="MobiDB-lite"/>
    </source>
</evidence>